<gene>
    <name evidence="2" type="ORF">SMD44_p10215</name>
</gene>
<dbReference type="InterPro" id="IPR019039">
    <property type="entry name" value="T4-Rnl1-like_N"/>
</dbReference>
<dbReference type="EMBL" id="CP023976">
    <property type="protein sequence ID" value="ATM24714.1"/>
    <property type="molecule type" value="Genomic_DNA"/>
</dbReference>
<dbReference type="AlphaFoldDB" id="A0A291W3Z2"/>
<evidence type="ECO:0000259" key="1">
    <source>
        <dbReference type="Pfam" id="PF09511"/>
    </source>
</evidence>
<feature type="domain" description="T4 RNA ligase 1-like N-terminal" evidence="1">
    <location>
        <begin position="54"/>
        <end position="248"/>
    </location>
</feature>
<sequence length="390" mass="43145">MPTLDTLFSPQALSAAIGAGYVTRTRDAALGLSLYAYTRSCQYDHAWNEVTTRCRGLVVSDADGTVVAWPLRKFFNATDHTRGVDYAPPLPSGPFHVYDKVDGSLGLIFFWRGQWRAATTATFGSPQAHWAQSYLAGRDTSTLVPGNTYIAEIVYPDNRVVVDYGDRQDLVLLAAHDAHGAELDLDRAAGHWKAVGSVVRRWPTMPLDQLVQLTGSDVLPDGGTARGMDTEGFVVHFVNGPRVKVKYDTYKQLHRLRSGVTARSIWQHQGASLYAGHGVTELGKALDLPRAEIRKLLADGDPLRTLLNRVPDEYDPWVRSTLNDFAQRAATLRQQIDDTFRAHASLRDRGAFAQSLRTAPPAVRSGAFRRFDGLSTDLVVWRALKPHVTH</sequence>
<organism evidence="2 3">
    <name type="scientific">Streptomyces alboflavus</name>
    <dbReference type="NCBI Taxonomy" id="67267"/>
    <lineage>
        <taxon>Bacteria</taxon>
        <taxon>Bacillati</taxon>
        <taxon>Actinomycetota</taxon>
        <taxon>Actinomycetes</taxon>
        <taxon>Kitasatosporales</taxon>
        <taxon>Streptomycetaceae</taxon>
        <taxon>Streptomyces</taxon>
    </lineage>
</organism>
<proteinExistence type="predicted"/>
<evidence type="ECO:0000313" key="2">
    <source>
        <dbReference type="EMBL" id="ATM24714.1"/>
    </source>
</evidence>
<dbReference type="OrthoDB" id="1310645at2"/>
<keyword evidence="2" id="KW-0808">Transferase</keyword>
<dbReference type="GO" id="GO:0016301">
    <property type="term" value="F:kinase activity"/>
    <property type="evidence" value="ECO:0007669"/>
    <property type="project" value="UniProtKB-KW"/>
</dbReference>
<accession>A0A291W3Z2</accession>
<dbReference type="Pfam" id="PF09511">
    <property type="entry name" value="RNA_lig_T4_1"/>
    <property type="match status" value="1"/>
</dbReference>
<keyword evidence="2" id="KW-0418">Kinase</keyword>
<keyword evidence="3" id="KW-1185">Reference proteome</keyword>
<geneLocation type="plasmid" evidence="3">
    <name>pmdjk44.1</name>
</geneLocation>
<reference evidence="2 3" key="1">
    <citation type="submission" date="2017-10" db="EMBL/GenBank/DDBJ databases">
        <title>Streptomyces alboflavus Genome sequencing and assembly.</title>
        <authorList>
            <person name="Wang Y."/>
            <person name="Du B."/>
            <person name="Ding Y."/>
            <person name="Liu H."/>
            <person name="Hou Q."/>
            <person name="Liu K."/>
            <person name="Wang C."/>
            <person name="Yao L."/>
        </authorList>
    </citation>
    <scope>NUCLEOTIDE SEQUENCE [LARGE SCALE GENOMIC DNA]</scope>
    <source>
        <strain evidence="2 3">MDJK44</strain>
        <plasmid evidence="3">Plasmid pmdjk44.1</plasmid>
    </source>
</reference>
<dbReference type="KEGG" id="salf:SMD44_p10215"/>
<name>A0A291W3Z2_9ACTN</name>
<evidence type="ECO:0000313" key="3">
    <source>
        <dbReference type="Proteomes" id="UP000195880"/>
    </source>
</evidence>
<keyword evidence="2" id="KW-0614">Plasmid</keyword>
<protein>
    <submittedName>
        <fullName evidence="2">Polynucleotide kinase</fullName>
    </submittedName>
</protein>
<dbReference type="RefSeq" id="WP_100112527.1">
    <property type="nucleotide sequence ID" value="NZ_CP023976.1"/>
</dbReference>
<dbReference type="Proteomes" id="UP000195880">
    <property type="component" value="Plasmid pMDJK44.1"/>
</dbReference>